<feature type="transmembrane region" description="Helical" evidence="12">
    <location>
        <begin position="239"/>
        <end position="259"/>
    </location>
</feature>
<dbReference type="InterPro" id="IPR000390">
    <property type="entry name" value="Small_drug/metabolite_transptr"/>
</dbReference>
<dbReference type="InterPro" id="IPR000620">
    <property type="entry name" value="EamA_dom"/>
</dbReference>
<feature type="domain" description="EamA" evidence="13">
    <location>
        <begin position="6"/>
        <end position="130"/>
    </location>
</feature>
<name>A0A4P6JMX7_KTERU</name>
<evidence type="ECO:0000259" key="13">
    <source>
        <dbReference type="Pfam" id="PF00892"/>
    </source>
</evidence>
<evidence type="ECO:0000256" key="5">
    <source>
        <dbReference type="ARBA" id="ARBA00022519"/>
    </source>
</evidence>
<dbReference type="GO" id="GO:0022857">
    <property type="term" value="F:transmembrane transporter activity"/>
    <property type="evidence" value="ECO:0007669"/>
    <property type="project" value="InterPro"/>
</dbReference>
<feature type="transmembrane region" description="Helical" evidence="12">
    <location>
        <begin position="6"/>
        <end position="23"/>
    </location>
</feature>
<dbReference type="Proteomes" id="UP000290365">
    <property type="component" value="Chromosome"/>
</dbReference>
<organism evidence="14 15">
    <name type="scientific">Ktedonosporobacter rubrisoli</name>
    <dbReference type="NCBI Taxonomy" id="2509675"/>
    <lineage>
        <taxon>Bacteria</taxon>
        <taxon>Bacillati</taxon>
        <taxon>Chloroflexota</taxon>
        <taxon>Ktedonobacteria</taxon>
        <taxon>Ktedonobacterales</taxon>
        <taxon>Ktedonosporobacteraceae</taxon>
        <taxon>Ktedonosporobacter</taxon>
    </lineage>
</organism>
<keyword evidence="15" id="KW-1185">Reference proteome</keyword>
<feature type="transmembrane region" description="Helical" evidence="12">
    <location>
        <begin position="32"/>
        <end position="52"/>
    </location>
</feature>
<comment type="subcellular location">
    <subcellularLocation>
        <location evidence="1">Cell membrane</location>
        <topology evidence="1">Multi-pass membrane protein</topology>
    </subcellularLocation>
</comment>
<sequence>MPLAALGLVLTAAVMHAIWNLMVKQARLKQVFIWWGVIIGTLIYSVVPIFGPQLPAQAWPYVISSAIMEALYYITLTWAYNIDDFSLVYPLARGTAPALLALWATLFLQEPPRPAGLVGIGLLVLGLIIVGGSSIWGRLGKASFSTKGILVALATAVCISIYSAIDGAAVRFVPPAPYTVLVLGLSGLFFTPVILWRYGRRAITTEWKVNWLRIILVAILMLLTYLLVLYAYAMGNVSYAGAIREVSVVFGAFLGWRLLGEGLGRWRLIGAVFIFAGILTIAILG</sequence>
<dbReference type="AlphaFoldDB" id="A0A4P6JMX7"/>
<gene>
    <name evidence="14" type="ORF">EPA93_11790</name>
</gene>
<feature type="transmembrane region" description="Helical" evidence="12">
    <location>
        <begin position="114"/>
        <end position="136"/>
    </location>
</feature>
<dbReference type="KEGG" id="kbs:EPA93_11790"/>
<evidence type="ECO:0000256" key="2">
    <source>
        <dbReference type="ARBA" id="ARBA00007362"/>
    </source>
</evidence>
<evidence type="ECO:0000313" key="14">
    <source>
        <dbReference type="EMBL" id="QBD76647.1"/>
    </source>
</evidence>
<evidence type="ECO:0000256" key="7">
    <source>
        <dbReference type="ARBA" id="ARBA00022692"/>
    </source>
</evidence>
<feature type="transmembrane region" description="Helical" evidence="12">
    <location>
        <begin position="266"/>
        <end position="284"/>
    </location>
</feature>
<keyword evidence="7 12" id="KW-0812">Transmembrane</keyword>
<evidence type="ECO:0000256" key="10">
    <source>
        <dbReference type="ARBA" id="ARBA00023098"/>
    </source>
</evidence>
<feature type="transmembrane region" description="Helical" evidence="12">
    <location>
        <begin position="87"/>
        <end position="108"/>
    </location>
</feature>
<protein>
    <recommendedName>
        <fullName evidence="13">EamA domain-containing protein</fullName>
    </recommendedName>
</protein>
<dbReference type="InterPro" id="IPR037185">
    <property type="entry name" value="EmrE-like"/>
</dbReference>
<keyword evidence="9 12" id="KW-1133">Transmembrane helix</keyword>
<reference evidence="14 15" key="1">
    <citation type="submission" date="2019-01" db="EMBL/GenBank/DDBJ databases">
        <title>Ktedonosporobacter rubrisoli SCAWS-G2.</title>
        <authorList>
            <person name="Huang Y."/>
            <person name="Yan B."/>
        </authorList>
    </citation>
    <scope>NUCLEOTIDE SEQUENCE [LARGE SCALE GENOMIC DNA]</scope>
    <source>
        <strain evidence="14 15">SCAWS-G2</strain>
    </source>
</reference>
<feature type="transmembrane region" description="Helical" evidence="12">
    <location>
        <begin position="148"/>
        <end position="165"/>
    </location>
</feature>
<feature type="transmembrane region" description="Helical" evidence="12">
    <location>
        <begin position="211"/>
        <end position="233"/>
    </location>
</feature>
<dbReference type="Pfam" id="PF00892">
    <property type="entry name" value="EamA"/>
    <property type="match status" value="2"/>
</dbReference>
<keyword evidence="3" id="KW-1003">Cell membrane</keyword>
<evidence type="ECO:0000256" key="12">
    <source>
        <dbReference type="SAM" id="Phobius"/>
    </source>
</evidence>
<dbReference type="SUPFAM" id="SSF103481">
    <property type="entry name" value="Multidrug resistance efflux transporter EmrE"/>
    <property type="match status" value="2"/>
</dbReference>
<evidence type="ECO:0000256" key="3">
    <source>
        <dbReference type="ARBA" id="ARBA00022475"/>
    </source>
</evidence>
<dbReference type="OrthoDB" id="157232at2"/>
<dbReference type="RefSeq" id="WP_129887626.1">
    <property type="nucleotide sequence ID" value="NZ_CP035758.1"/>
</dbReference>
<evidence type="ECO:0000256" key="4">
    <source>
        <dbReference type="ARBA" id="ARBA00022516"/>
    </source>
</evidence>
<feature type="transmembrane region" description="Helical" evidence="12">
    <location>
        <begin position="58"/>
        <end position="80"/>
    </location>
</feature>
<keyword evidence="11 12" id="KW-0472">Membrane</keyword>
<evidence type="ECO:0000313" key="15">
    <source>
        <dbReference type="Proteomes" id="UP000290365"/>
    </source>
</evidence>
<dbReference type="PANTHER" id="PTHR30561:SF9">
    <property type="entry name" value="4-AMINO-4-DEOXY-L-ARABINOSE-PHOSPHOUNDECAPRENOL FLIPPASE SUBUNIT ARNF-RELATED"/>
    <property type="match status" value="1"/>
</dbReference>
<keyword evidence="4" id="KW-0444">Lipid biosynthesis</keyword>
<evidence type="ECO:0000256" key="8">
    <source>
        <dbReference type="ARBA" id="ARBA00022985"/>
    </source>
</evidence>
<feature type="transmembrane region" description="Helical" evidence="12">
    <location>
        <begin position="177"/>
        <end position="199"/>
    </location>
</feature>
<evidence type="ECO:0000256" key="11">
    <source>
        <dbReference type="ARBA" id="ARBA00023136"/>
    </source>
</evidence>
<evidence type="ECO:0000256" key="9">
    <source>
        <dbReference type="ARBA" id="ARBA00022989"/>
    </source>
</evidence>
<proteinExistence type="inferred from homology"/>
<accession>A0A4P6JMX7</accession>
<dbReference type="GO" id="GO:0005886">
    <property type="term" value="C:plasma membrane"/>
    <property type="evidence" value="ECO:0007669"/>
    <property type="project" value="UniProtKB-SubCell"/>
</dbReference>
<keyword evidence="8" id="KW-0448">Lipopolysaccharide biosynthesis</keyword>
<keyword evidence="10" id="KW-0443">Lipid metabolism</keyword>
<dbReference type="EMBL" id="CP035758">
    <property type="protein sequence ID" value="QBD76647.1"/>
    <property type="molecule type" value="Genomic_DNA"/>
</dbReference>
<dbReference type="Gene3D" id="1.10.3730.20">
    <property type="match status" value="2"/>
</dbReference>
<evidence type="ECO:0000256" key="6">
    <source>
        <dbReference type="ARBA" id="ARBA00022556"/>
    </source>
</evidence>
<comment type="similarity">
    <text evidence="2">Belongs to the EamA transporter family.</text>
</comment>
<dbReference type="GO" id="GO:0009103">
    <property type="term" value="P:lipopolysaccharide biosynthetic process"/>
    <property type="evidence" value="ECO:0007669"/>
    <property type="project" value="UniProtKB-KW"/>
</dbReference>
<feature type="domain" description="EamA" evidence="13">
    <location>
        <begin position="147"/>
        <end position="281"/>
    </location>
</feature>
<keyword evidence="6" id="KW-0441">Lipid A biosynthesis</keyword>
<evidence type="ECO:0000256" key="1">
    <source>
        <dbReference type="ARBA" id="ARBA00004651"/>
    </source>
</evidence>
<dbReference type="PANTHER" id="PTHR30561">
    <property type="entry name" value="SMR FAMILY PROTON-DEPENDENT DRUG EFFLUX TRANSPORTER SUGE"/>
    <property type="match status" value="1"/>
</dbReference>
<keyword evidence="5" id="KW-0997">Cell inner membrane</keyword>